<gene>
    <name evidence="3" type="ORF">PaBG_00178</name>
</gene>
<dbReference type="Proteomes" id="UP000015545">
    <property type="component" value="Segment"/>
</dbReference>
<dbReference type="OrthoDB" id="30328at10239"/>
<protein>
    <submittedName>
        <fullName evidence="3">Putative ATPase</fullName>
    </submittedName>
</protein>
<proteinExistence type="predicted"/>
<evidence type="ECO:0000313" key="3">
    <source>
        <dbReference type="EMBL" id="AGS82062.1"/>
    </source>
</evidence>
<evidence type="ECO:0000313" key="4">
    <source>
        <dbReference type="Proteomes" id="UP000015545"/>
    </source>
</evidence>
<feature type="compositionally biased region" description="Basic residues" evidence="2">
    <location>
        <begin position="793"/>
        <end position="814"/>
    </location>
</feature>
<dbReference type="PANTHER" id="PTHR32114">
    <property type="entry name" value="ABC TRANSPORTER ABCH.3"/>
    <property type="match status" value="1"/>
</dbReference>
<dbReference type="PANTHER" id="PTHR32114:SF2">
    <property type="entry name" value="ABC TRANSPORTER ABCH.3"/>
    <property type="match status" value="1"/>
</dbReference>
<dbReference type="InterPro" id="IPR027417">
    <property type="entry name" value="P-loop_NTPase"/>
</dbReference>
<evidence type="ECO:0000256" key="2">
    <source>
        <dbReference type="SAM" id="MobiDB-lite"/>
    </source>
</evidence>
<dbReference type="EMBL" id="KF147891">
    <property type="protein sequence ID" value="AGS82062.1"/>
    <property type="molecule type" value="Genomic_DNA"/>
</dbReference>
<feature type="region of interest" description="Disordered" evidence="2">
    <location>
        <begin position="774"/>
        <end position="814"/>
    </location>
</feature>
<reference evidence="3 4" key="1">
    <citation type="journal article" date="2014" name="Genome Announc.">
        <title>Complete Genome Sequence of the Novel Giant Pseudomonas Phage PaBG.</title>
        <authorList>
            <person name="Sykilinda N.N."/>
            <person name="Bondar A.A."/>
            <person name="Gorshkova A.S."/>
            <person name="Kurochkina L.P."/>
            <person name="Kulikov E.E."/>
            <person name="Shneider M.M."/>
            <person name="Kadykov V.A."/>
            <person name="Solovjeva N.V."/>
            <person name="Kabilov M.R."/>
            <person name="Mesyanzhinov V.V."/>
            <person name="Vlassov V.V."/>
            <person name="Drukker V.V."/>
            <person name="Miroshnikov K.A."/>
        </authorList>
    </citation>
    <scope>NUCLEOTIDE SEQUENCE [LARGE SCALE GENOMIC DNA]</scope>
</reference>
<dbReference type="KEGG" id="vg:16574864"/>
<dbReference type="Gene3D" id="3.40.50.300">
    <property type="entry name" value="P-loop containing nucleotide triphosphate hydrolases"/>
    <property type="match status" value="2"/>
</dbReference>
<keyword evidence="1" id="KW-0175">Coiled coil</keyword>
<sequence length="814" mass="92589">MLEGLDVELNNVVYFKNAKLDITRHPFTVISGHNKDSRISTETSNGAGKSLLWSAVPNLRYEATPLATQKKRKDILGASDSSIAFRFKGNDGKVYRITQTPSKFVIERDGKDIECRTVPLQKKKIEEIFPITEDEFYSYVYLQSQRPLLFQIAKPTERLQYITSVFRLDVYDQLKKYFTKKLGEIKNKQVEFDVLNTQLVKVDGLLSRLDWSKEKAKELEKAQAIIRTLGDDSKKLQSSIERYKAAIAASEQYAKLKKQRKKLNPPISRKEALEQQELHEAQADYQSDLKSYQAQRKQLKQQLDELGDIESLQKLEKRLKKLIDHQAGEEASLTMLHEARQAYKQITAELDEAISEAKSLGIKRKDIDIIVAIGPKGMEDEIAKHSAVLQLESIVSDCADGECPTCQQSVNVKAFKKQIAAAKEAVKKHKKGLAKYAASKAVFDLQKKAKKHEFNEASEQEFLDRRLKYRETEEKLEQLQERVRAAKQADRIQAKLNDLEKPKAPKKEPSYSTKQLKEILEQHSELKRIDSVLASLEEQHGTIDAKALSNKLADAEKRYAKIECKYTSAQDVCSNLGSKASEFKVLRRERKDVLAQLEAIKPIIDQRDLYKSLEKAYSAKGLKVFAANQILGQIEQNMNRYANLIFAEPFKFNLFAKEDGVHCIVDRGNGKKSDVRMLSGAESDAFRLLWMWVMLIMVEDDRRTNFAVLDEPDSHMDETTRSLFIERFLPALRSLVPHVFLITPLSKHMYSECAYLTVVKHKGVSQLVENFDESSGLRMPRAGRSSGAAEPRKRSKKKSGAHGSARRKAAKAAA</sequence>
<dbReference type="SUPFAM" id="SSF52540">
    <property type="entry name" value="P-loop containing nucleoside triphosphate hydrolases"/>
    <property type="match status" value="1"/>
</dbReference>
<dbReference type="RefSeq" id="YP_008433509.1">
    <property type="nucleotide sequence ID" value="NC_022096.1"/>
</dbReference>
<feature type="coiled-coil region" evidence="1">
    <location>
        <begin position="462"/>
        <end position="489"/>
    </location>
</feature>
<keyword evidence="4" id="KW-1185">Reference proteome</keyword>
<name>S5VV93_9CAUD</name>
<feature type="coiled-coil region" evidence="1">
    <location>
        <begin position="545"/>
        <end position="572"/>
    </location>
</feature>
<accession>S5VV93</accession>
<evidence type="ECO:0000256" key="1">
    <source>
        <dbReference type="SAM" id="Coils"/>
    </source>
</evidence>
<organism evidence="3 4">
    <name type="scientific">Pseudomonas phage PaBG</name>
    <dbReference type="NCBI Taxonomy" id="1335230"/>
    <lineage>
        <taxon>Viruses</taxon>
        <taxon>Duplodnaviria</taxon>
        <taxon>Heunggongvirae</taxon>
        <taxon>Uroviricota</taxon>
        <taxon>Caudoviricetes</taxon>
        <taxon>Baikalvirus</taxon>
        <taxon>Baikalvirus PaBG</taxon>
    </lineage>
</organism>
<feature type="coiled-coil region" evidence="1">
    <location>
        <begin position="282"/>
        <end position="356"/>
    </location>
</feature>